<keyword evidence="4" id="KW-1185">Reference proteome</keyword>
<dbReference type="STRING" id="51028.A0A0N4VIG0"/>
<organism evidence="5">
    <name type="scientific">Enterobius vermicularis</name>
    <name type="common">Human pinworm</name>
    <dbReference type="NCBI Taxonomy" id="51028"/>
    <lineage>
        <taxon>Eukaryota</taxon>
        <taxon>Metazoa</taxon>
        <taxon>Ecdysozoa</taxon>
        <taxon>Nematoda</taxon>
        <taxon>Chromadorea</taxon>
        <taxon>Rhabditida</taxon>
        <taxon>Spirurina</taxon>
        <taxon>Oxyuridomorpha</taxon>
        <taxon>Oxyuroidea</taxon>
        <taxon>Oxyuridae</taxon>
        <taxon>Enterobius</taxon>
    </lineage>
</organism>
<reference evidence="5" key="1">
    <citation type="submission" date="2017-02" db="UniProtKB">
        <authorList>
            <consortium name="WormBaseParasite"/>
        </authorList>
    </citation>
    <scope>IDENTIFICATION</scope>
</reference>
<dbReference type="SUPFAM" id="SSF140383">
    <property type="entry name" value="BSD domain-like"/>
    <property type="match status" value="1"/>
</dbReference>
<accession>A0A0N4VIG0</accession>
<reference evidence="3 4" key="2">
    <citation type="submission" date="2018-10" db="EMBL/GenBank/DDBJ databases">
        <authorList>
            <consortium name="Pathogen Informatics"/>
        </authorList>
    </citation>
    <scope>NUCLEOTIDE SEQUENCE [LARGE SCALE GENOMIC DNA]</scope>
</reference>
<dbReference type="PANTHER" id="PTHR16019:SF6">
    <property type="entry name" value="SYNAPSE-ASSOCIATED PROTEIN 1"/>
    <property type="match status" value="1"/>
</dbReference>
<evidence type="ECO:0000313" key="5">
    <source>
        <dbReference type="WBParaSite" id="EVEC_0001061301-mRNA-1"/>
    </source>
</evidence>
<dbReference type="GO" id="GO:0005794">
    <property type="term" value="C:Golgi apparatus"/>
    <property type="evidence" value="ECO:0007669"/>
    <property type="project" value="TreeGrafter"/>
</dbReference>
<feature type="region of interest" description="Disordered" evidence="1">
    <location>
        <begin position="325"/>
        <end position="345"/>
    </location>
</feature>
<dbReference type="PANTHER" id="PTHR16019">
    <property type="entry name" value="SYNAPSE-ASSOCIATED PROTEIN"/>
    <property type="match status" value="1"/>
</dbReference>
<feature type="region of interest" description="Disordered" evidence="1">
    <location>
        <begin position="241"/>
        <end position="308"/>
    </location>
</feature>
<protein>
    <submittedName>
        <fullName evidence="5">BSD domain-containing protein</fullName>
    </submittedName>
</protein>
<dbReference type="InterPro" id="IPR051494">
    <property type="entry name" value="BSD_domain-containing"/>
</dbReference>
<sequence>MSSWLEQAKKATKRFSEMMYLPSEDLKDVERELAVEDCCKNAADVPTDHSDAEEGKLVDSQSNLKQVAADSAKDAIEAAKKLASSVFLFAKEATVKATVTAEETARKFQSVVAEKTIIGELDKEQEKFAAYVDANKLITGALPWSDLPDQPIAKKHILALSLDTRNFLRDPPTETNFDFQRMQTVAAALMEEDPNLRKVRYQLVPKQVSEETFWRNYFYRISLVRQSILGQHNMVEEEPICSREKEEEDNKNPSVEDSAGTSSSENQTDDKNIPDSSKNDDKDQSDAKNLEQIKEMVAAAKEKERDEEWEEEILHELNDYEMVAKETGKSEEQWEEEINELLNTS</sequence>
<dbReference type="EMBL" id="UXUI01010416">
    <property type="protein sequence ID" value="VDD95205.1"/>
    <property type="molecule type" value="Genomic_DNA"/>
</dbReference>
<dbReference type="WBParaSite" id="EVEC_0001061301-mRNA-1">
    <property type="protein sequence ID" value="EVEC_0001061301-mRNA-1"/>
    <property type="gene ID" value="EVEC_0001061301"/>
</dbReference>
<dbReference type="GO" id="GO:0038203">
    <property type="term" value="P:TORC2 signaling"/>
    <property type="evidence" value="ECO:0007669"/>
    <property type="project" value="TreeGrafter"/>
</dbReference>
<dbReference type="GO" id="GO:0045202">
    <property type="term" value="C:synapse"/>
    <property type="evidence" value="ECO:0007669"/>
    <property type="project" value="TreeGrafter"/>
</dbReference>
<dbReference type="OrthoDB" id="47923at2759"/>
<dbReference type="GO" id="GO:0005634">
    <property type="term" value="C:nucleus"/>
    <property type="evidence" value="ECO:0007669"/>
    <property type="project" value="TreeGrafter"/>
</dbReference>
<dbReference type="SMART" id="SM00751">
    <property type="entry name" value="BSD"/>
    <property type="match status" value="1"/>
</dbReference>
<feature type="compositionally biased region" description="Polar residues" evidence="1">
    <location>
        <begin position="252"/>
        <end position="266"/>
    </location>
</feature>
<proteinExistence type="predicted"/>
<evidence type="ECO:0000313" key="3">
    <source>
        <dbReference type="EMBL" id="VDD95205.1"/>
    </source>
</evidence>
<evidence type="ECO:0000256" key="1">
    <source>
        <dbReference type="SAM" id="MobiDB-lite"/>
    </source>
</evidence>
<evidence type="ECO:0000259" key="2">
    <source>
        <dbReference type="PROSITE" id="PS50858"/>
    </source>
</evidence>
<evidence type="ECO:0000313" key="4">
    <source>
        <dbReference type="Proteomes" id="UP000274131"/>
    </source>
</evidence>
<dbReference type="PROSITE" id="PS50858">
    <property type="entry name" value="BSD"/>
    <property type="match status" value="1"/>
</dbReference>
<dbReference type="Proteomes" id="UP000274131">
    <property type="component" value="Unassembled WGS sequence"/>
</dbReference>
<dbReference type="Pfam" id="PF03909">
    <property type="entry name" value="BSD"/>
    <property type="match status" value="1"/>
</dbReference>
<dbReference type="Gene3D" id="1.10.3970.10">
    <property type="entry name" value="BSD domain"/>
    <property type="match status" value="1"/>
</dbReference>
<dbReference type="AlphaFoldDB" id="A0A0N4VIG0"/>
<feature type="compositionally biased region" description="Basic and acidic residues" evidence="1">
    <location>
        <begin position="241"/>
        <end position="251"/>
    </location>
</feature>
<feature type="compositionally biased region" description="Basic and acidic residues" evidence="1">
    <location>
        <begin position="268"/>
        <end position="308"/>
    </location>
</feature>
<dbReference type="InterPro" id="IPR005607">
    <property type="entry name" value="BSD_dom"/>
</dbReference>
<dbReference type="InterPro" id="IPR035925">
    <property type="entry name" value="BSD_dom_sf"/>
</dbReference>
<name>A0A0N4VIG0_ENTVE</name>
<dbReference type="GO" id="GO:0048172">
    <property type="term" value="P:regulation of short-term neuronal synaptic plasticity"/>
    <property type="evidence" value="ECO:0007669"/>
    <property type="project" value="TreeGrafter"/>
</dbReference>
<gene>
    <name evidence="3" type="ORF">EVEC_LOCUS9956</name>
</gene>
<feature type="domain" description="BSD" evidence="2">
    <location>
        <begin position="173"/>
        <end position="225"/>
    </location>
</feature>